<keyword evidence="2" id="KW-1185">Reference proteome</keyword>
<accession>A0A1W6ZYR7</accession>
<dbReference type="GO" id="GO:0004061">
    <property type="term" value="F:arylformamidase activity"/>
    <property type="evidence" value="ECO:0007669"/>
    <property type="project" value="InterPro"/>
</dbReference>
<organism evidence="1 2">
    <name type="scientific">Pseudorhodoplanes sinuspersici</name>
    <dbReference type="NCBI Taxonomy" id="1235591"/>
    <lineage>
        <taxon>Bacteria</taxon>
        <taxon>Pseudomonadati</taxon>
        <taxon>Pseudomonadota</taxon>
        <taxon>Alphaproteobacteria</taxon>
        <taxon>Hyphomicrobiales</taxon>
        <taxon>Pseudorhodoplanes</taxon>
    </lineage>
</organism>
<proteinExistence type="predicted"/>
<dbReference type="InterPro" id="IPR037175">
    <property type="entry name" value="KFase_sf"/>
</dbReference>
<evidence type="ECO:0000313" key="1">
    <source>
        <dbReference type="EMBL" id="ARQ02486.1"/>
    </source>
</evidence>
<dbReference type="AlphaFoldDB" id="A0A1W6ZYR7"/>
<dbReference type="EMBL" id="CP021112">
    <property type="protein sequence ID" value="ARQ02486.1"/>
    <property type="molecule type" value="Genomic_DNA"/>
</dbReference>
<dbReference type="STRING" id="1235591.CAK95_27765"/>
<dbReference type="PANTHER" id="PTHR31118">
    <property type="entry name" value="CYCLASE-LIKE PROTEIN 2"/>
    <property type="match status" value="1"/>
</dbReference>
<gene>
    <name evidence="1" type="ORF">CAK95_27765</name>
</gene>
<evidence type="ECO:0000313" key="2">
    <source>
        <dbReference type="Proteomes" id="UP000194137"/>
    </source>
</evidence>
<protein>
    <recommendedName>
        <fullName evidence="3">Cyclase</fullName>
    </recommendedName>
</protein>
<reference evidence="1 2" key="1">
    <citation type="submission" date="2017-05" db="EMBL/GenBank/DDBJ databases">
        <title>Full genome sequence of Pseudorhodoplanes sinuspersici.</title>
        <authorList>
            <person name="Dastgheib S.M.M."/>
            <person name="Shavandi M."/>
            <person name="Tirandaz H."/>
        </authorList>
    </citation>
    <scope>NUCLEOTIDE SEQUENCE [LARGE SCALE GENOMIC DNA]</scope>
    <source>
        <strain evidence="1 2">RIPI110</strain>
    </source>
</reference>
<dbReference type="Proteomes" id="UP000194137">
    <property type="component" value="Chromosome"/>
</dbReference>
<dbReference type="KEGG" id="psin:CAK95_27765"/>
<dbReference type="Gene3D" id="3.50.30.50">
    <property type="entry name" value="Putative cyclase"/>
    <property type="match status" value="1"/>
</dbReference>
<sequence length="337" mass="37902">MECSSCASLSAANTNFDMIKLFINNIQIREGRGVKLAGSHHLKRLPVGSKFVEGLLKIVDLTHVMNVHTPGWVGYAGNKMYYAQNLQTQMIVAQRIDTALHVGTHFDGAMHATDNRNGDMAHLPLDYLFNKAVVVDISGYMHDWAVITPEIIESAGADIREGDILILHTGWHKHYEGQSQQDLVKYFCYHPGPNLDTLHWMLNKKIKWWGMDTGSCDHAMNTSIRRMRPDLADEFTKKHGKTPAEFFGIFEYTHKKSGRKVQQDMFPFHSWAFQEGLLHAENLGGDIELVLNQRCLIGAFPWRYEGLEGCPCRIVAFLDTGDASVEAMGNAAKAILT</sequence>
<dbReference type="Pfam" id="PF04199">
    <property type="entry name" value="Cyclase"/>
    <property type="match status" value="1"/>
</dbReference>
<dbReference type="InterPro" id="IPR007325">
    <property type="entry name" value="KFase/CYL"/>
</dbReference>
<dbReference type="GO" id="GO:0019441">
    <property type="term" value="P:L-tryptophan catabolic process to kynurenine"/>
    <property type="evidence" value="ECO:0007669"/>
    <property type="project" value="InterPro"/>
</dbReference>
<dbReference type="PANTHER" id="PTHR31118:SF32">
    <property type="entry name" value="KYNURENINE FORMAMIDASE"/>
    <property type="match status" value="1"/>
</dbReference>
<dbReference type="SUPFAM" id="SSF102198">
    <property type="entry name" value="Putative cyclase"/>
    <property type="match status" value="1"/>
</dbReference>
<evidence type="ECO:0008006" key="3">
    <source>
        <dbReference type="Google" id="ProtNLM"/>
    </source>
</evidence>
<name>A0A1W6ZYR7_9HYPH</name>